<evidence type="ECO:0000256" key="1">
    <source>
        <dbReference type="ARBA" id="ARBA00004370"/>
    </source>
</evidence>
<sequence>MMKNFKKGVMQVTDSQIAWGMIVIGLIAVMTYGATLIFKSNSTTDLSTYSLIMNEMSGLRPSSGYGTTDYTVTLIKKDVLPKTVQTSGGTKILNRNGGDITIVGAGNGFTLSTEKVGQGDCIDAASHLSVGKVTTTKINGTSFTGEVTAPAASAACISGNTNTISFTTSS</sequence>
<proteinExistence type="predicted"/>
<geneLocation type="plasmid" evidence="4">
    <name>p447-IMP</name>
</geneLocation>
<feature type="domain" description="Type 4 secretion system PilS N-terminal" evidence="3">
    <location>
        <begin position="52"/>
        <end position="169"/>
    </location>
</feature>
<dbReference type="InterPro" id="IPR014911">
    <property type="entry name" value="PilS_N"/>
</dbReference>
<evidence type="ECO:0000313" key="4">
    <source>
        <dbReference type="EMBL" id="ASS84914.1"/>
    </source>
</evidence>
<comment type="subcellular location">
    <subcellularLocation>
        <location evidence="1">Membrane</location>
    </subcellularLocation>
</comment>
<name>A0A223DQD5_KLEPN</name>
<dbReference type="RefSeq" id="WP_077223987.1">
    <property type="nucleotide sequence ID" value="NZ_KY978631.1"/>
</dbReference>
<dbReference type="Pfam" id="PF08805">
    <property type="entry name" value="PilS"/>
    <property type="match status" value="1"/>
</dbReference>
<accession>A0A223DQD5</accession>
<dbReference type="EMBL" id="KY978631">
    <property type="protein sequence ID" value="ASS84914.1"/>
    <property type="molecule type" value="Genomic_DNA"/>
</dbReference>
<reference evidence="4" key="1">
    <citation type="submission" date="2019-05" db="EMBL/GenBank/DDBJ databases">
        <title>Complete sequence of plasmid p447-IMP harbouring the metallo-beta-lactamase gene blaIMP-8.</title>
        <authorList>
            <person name="Zhan Z."/>
            <person name="Feng J."/>
            <person name="Jiang X."/>
            <person name="Liang Q."/>
            <person name="Liang L."/>
            <person name="Yuan M."/>
            <person name="Fang H."/>
            <person name="Li P."/>
            <person name="Zhou D."/>
        </authorList>
    </citation>
    <scope>NUCLEOTIDE SEQUENCE</scope>
    <source>
        <strain evidence="4">447</strain>
        <plasmid evidence="4">p447-IMP</plasmid>
    </source>
</reference>
<evidence type="ECO:0000259" key="3">
    <source>
        <dbReference type="Pfam" id="PF08805"/>
    </source>
</evidence>
<keyword evidence="2" id="KW-1133">Transmembrane helix</keyword>
<protein>
    <submittedName>
        <fullName evidence="4">Type IV structural pilin protein PilS</fullName>
    </submittedName>
</protein>
<gene>
    <name evidence="4" type="primary">pilS</name>
</gene>
<dbReference type="GO" id="GO:0016020">
    <property type="term" value="C:membrane"/>
    <property type="evidence" value="ECO:0007669"/>
    <property type="project" value="UniProtKB-SubCell"/>
</dbReference>
<dbReference type="SUPFAM" id="SSF54523">
    <property type="entry name" value="Pili subunits"/>
    <property type="match status" value="1"/>
</dbReference>
<keyword evidence="2" id="KW-0472">Membrane</keyword>
<dbReference type="AlphaFoldDB" id="A0A223DQD5"/>
<dbReference type="InterPro" id="IPR045584">
    <property type="entry name" value="Pilin-like"/>
</dbReference>
<organism evidence="4">
    <name type="scientific">Klebsiella pneumoniae</name>
    <dbReference type="NCBI Taxonomy" id="573"/>
    <lineage>
        <taxon>Bacteria</taxon>
        <taxon>Pseudomonadati</taxon>
        <taxon>Pseudomonadota</taxon>
        <taxon>Gammaproteobacteria</taxon>
        <taxon>Enterobacterales</taxon>
        <taxon>Enterobacteriaceae</taxon>
        <taxon>Klebsiella/Raoultella group</taxon>
        <taxon>Klebsiella</taxon>
        <taxon>Klebsiella pneumoniae complex</taxon>
    </lineage>
</organism>
<dbReference type="Gene3D" id="3.30.1690.10">
    <property type="entry name" value="TcpA-like pilin"/>
    <property type="match status" value="1"/>
</dbReference>
<evidence type="ECO:0000256" key="2">
    <source>
        <dbReference type="SAM" id="Phobius"/>
    </source>
</evidence>
<keyword evidence="2" id="KW-0812">Transmembrane</keyword>
<feature type="transmembrane region" description="Helical" evidence="2">
    <location>
        <begin position="17"/>
        <end position="38"/>
    </location>
</feature>
<keyword evidence="4" id="KW-0614">Plasmid</keyword>